<dbReference type="GeneID" id="26246703"/>
<name>A0A7D5Z7K7_9HYPO</name>
<dbReference type="OrthoDB" id="4941385at2759"/>
<dbReference type="EMBL" id="CP058935">
    <property type="protein sequence ID" value="QLI71267.1"/>
    <property type="molecule type" value="Genomic_DNA"/>
</dbReference>
<dbReference type="AlphaFoldDB" id="A0A7D5Z7K7"/>
<proteinExistence type="predicted"/>
<dbReference type="Proteomes" id="UP000510686">
    <property type="component" value="Chromosome 4"/>
</dbReference>
<feature type="compositionally biased region" description="Basic residues" evidence="1">
    <location>
        <begin position="318"/>
        <end position="334"/>
    </location>
</feature>
<feature type="region of interest" description="Disordered" evidence="1">
    <location>
        <begin position="303"/>
        <end position="334"/>
    </location>
</feature>
<accession>A0A7D5Z7K7</accession>
<reference evidence="2 3" key="1">
    <citation type="submission" date="2020-07" db="EMBL/GenBank/DDBJ databases">
        <title>Telomere length de novo assembly of all 7 chromosomes of the fungus, Metarhizium brunneum, using a novel assembly pipeline.</title>
        <authorList>
            <person name="Saud z."/>
            <person name="Kortsinoglou A."/>
            <person name="Kouvelis V.N."/>
            <person name="Butt T.M."/>
        </authorList>
    </citation>
    <scope>NUCLEOTIDE SEQUENCE [LARGE SCALE GENOMIC DNA]</scope>
    <source>
        <strain evidence="2 3">4556</strain>
    </source>
</reference>
<keyword evidence="3" id="KW-1185">Reference proteome</keyword>
<dbReference type="RefSeq" id="XP_014540596.1">
    <property type="nucleotide sequence ID" value="XM_014685110.1"/>
</dbReference>
<organism evidence="2 3">
    <name type="scientific">Metarhizium brunneum</name>
    <dbReference type="NCBI Taxonomy" id="500148"/>
    <lineage>
        <taxon>Eukaryota</taxon>
        <taxon>Fungi</taxon>
        <taxon>Dikarya</taxon>
        <taxon>Ascomycota</taxon>
        <taxon>Pezizomycotina</taxon>
        <taxon>Sordariomycetes</taxon>
        <taxon>Hypocreomycetidae</taxon>
        <taxon>Hypocreales</taxon>
        <taxon>Clavicipitaceae</taxon>
        <taxon>Metarhizium</taxon>
    </lineage>
</organism>
<gene>
    <name evidence="2" type="ORF">G6M90_00g068440</name>
</gene>
<sequence length="334" mass="38993">MSFISTFDSDRTLSQLYHDAKRLPEYASTTLFGHWLRVYIFTEKDWVISTERPTREHHDRTRLDIVVQTLLLDPTYATIKSKFLRNTWIFWLTAEGKKQKSGREDLRYAEEQAYTKTWNYLHENKDAVRSCWVMTYFGTQARLWACQYKGSGALEAFLPLEGENGEKSSYLDIKENEHYFNIGWAYIKENLVPEPNEFEEFWRLTTSPAGPSAEAAPDPSPTDDRPSVIYPAYYTFVVVVKLIKTAETAEGLRTQVRHSDKREQHFPRQLWRSVKVMCDNNVHADGFVADDLGYWTWTLEPELEDEDPEHIGTDKTKGKGKGKAKEKHHHKARK</sequence>
<protein>
    <submittedName>
        <fullName evidence="2">Uncharacterized protein</fullName>
    </submittedName>
</protein>
<evidence type="ECO:0000313" key="3">
    <source>
        <dbReference type="Proteomes" id="UP000510686"/>
    </source>
</evidence>
<dbReference type="KEGG" id="mbrn:26246703"/>
<evidence type="ECO:0000313" key="2">
    <source>
        <dbReference type="EMBL" id="QLI71267.1"/>
    </source>
</evidence>
<evidence type="ECO:0000256" key="1">
    <source>
        <dbReference type="SAM" id="MobiDB-lite"/>
    </source>
</evidence>